<reference evidence="1" key="1">
    <citation type="submission" date="2019-08" db="EMBL/GenBank/DDBJ databases">
        <authorList>
            <person name="Kucharzyk K."/>
            <person name="Murdoch R.W."/>
            <person name="Higgins S."/>
            <person name="Loffler F."/>
        </authorList>
    </citation>
    <scope>NUCLEOTIDE SEQUENCE</scope>
</reference>
<accession>A0A645IX32</accession>
<dbReference type="AlphaFoldDB" id="A0A645IX32"/>
<name>A0A645IX32_9ZZZZ</name>
<gene>
    <name evidence="1" type="ORF">SDC9_203652</name>
</gene>
<proteinExistence type="predicted"/>
<organism evidence="1">
    <name type="scientific">bioreactor metagenome</name>
    <dbReference type="NCBI Taxonomy" id="1076179"/>
    <lineage>
        <taxon>unclassified sequences</taxon>
        <taxon>metagenomes</taxon>
        <taxon>ecological metagenomes</taxon>
    </lineage>
</organism>
<protein>
    <submittedName>
        <fullName evidence="1">Uncharacterized protein</fullName>
    </submittedName>
</protein>
<sequence>MAAVCEDEPFIPGEREGFLLAEGGLIAAELLVVDILGNNDIVSLNIVDNVGLREAARLYAEIGVGAGDAGCGVCALKGERSVGDSALCI</sequence>
<comment type="caution">
    <text evidence="1">The sequence shown here is derived from an EMBL/GenBank/DDBJ whole genome shotgun (WGS) entry which is preliminary data.</text>
</comment>
<dbReference type="EMBL" id="VSSQ01125785">
    <property type="protein sequence ID" value="MPN55968.1"/>
    <property type="molecule type" value="Genomic_DNA"/>
</dbReference>
<evidence type="ECO:0000313" key="1">
    <source>
        <dbReference type="EMBL" id="MPN55968.1"/>
    </source>
</evidence>